<feature type="compositionally biased region" description="Basic and acidic residues" evidence="1">
    <location>
        <begin position="149"/>
        <end position="160"/>
    </location>
</feature>
<feature type="compositionally biased region" description="Basic and acidic residues" evidence="1">
    <location>
        <begin position="126"/>
        <end position="138"/>
    </location>
</feature>
<comment type="caution">
    <text evidence="2">The sequence shown here is derived from an EMBL/GenBank/DDBJ whole genome shotgun (WGS) entry which is preliminary data.</text>
</comment>
<protein>
    <submittedName>
        <fullName evidence="2">Uncharacterized protein</fullName>
    </submittedName>
</protein>
<evidence type="ECO:0000256" key="1">
    <source>
        <dbReference type="SAM" id="MobiDB-lite"/>
    </source>
</evidence>
<name>A0ABU6YE48_9FABA</name>
<dbReference type="EMBL" id="JASCZI010241844">
    <property type="protein sequence ID" value="MED6207635.1"/>
    <property type="molecule type" value="Genomic_DNA"/>
</dbReference>
<feature type="region of interest" description="Disordered" evidence="1">
    <location>
        <begin position="117"/>
        <end position="160"/>
    </location>
</feature>
<evidence type="ECO:0000313" key="3">
    <source>
        <dbReference type="Proteomes" id="UP001341840"/>
    </source>
</evidence>
<sequence length="160" mass="18767">MGKWEQSEEYQDRCLGLIRMFTLLAHLFQINTSEPSPWPHYKPKKTFLMITQIYTAAQTDKMKGKSRKAGIGWELRAFLTRYTESRPIGVHSSIFDLIGHEDMPRFKCGEVMKPVSTDIIGGDRSGSGRRERKEQKDRNKPRRPLLEPMRTHRMEPYVRI</sequence>
<gene>
    <name evidence="2" type="ORF">PIB30_037506</name>
</gene>
<organism evidence="2 3">
    <name type="scientific">Stylosanthes scabra</name>
    <dbReference type="NCBI Taxonomy" id="79078"/>
    <lineage>
        <taxon>Eukaryota</taxon>
        <taxon>Viridiplantae</taxon>
        <taxon>Streptophyta</taxon>
        <taxon>Embryophyta</taxon>
        <taxon>Tracheophyta</taxon>
        <taxon>Spermatophyta</taxon>
        <taxon>Magnoliopsida</taxon>
        <taxon>eudicotyledons</taxon>
        <taxon>Gunneridae</taxon>
        <taxon>Pentapetalae</taxon>
        <taxon>rosids</taxon>
        <taxon>fabids</taxon>
        <taxon>Fabales</taxon>
        <taxon>Fabaceae</taxon>
        <taxon>Papilionoideae</taxon>
        <taxon>50 kb inversion clade</taxon>
        <taxon>dalbergioids sensu lato</taxon>
        <taxon>Dalbergieae</taxon>
        <taxon>Pterocarpus clade</taxon>
        <taxon>Stylosanthes</taxon>
    </lineage>
</organism>
<keyword evidence="3" id="KW-1185">Reference proteome</keyword>
<accession>A0ABU6YE48</accession>
<dbReference type="Proteomes" id="UP001341840">
    <property type="component" value="Unassembled WGS sequence"/>
</dbReference>
<proteinExistence type="predicted"/>
<reference evidence="2 3" key="1">
    <citation type="journal article" date="2023" name="Plants (Basel)">
        <title>Bridging the Gap: Combining Genomics and Transcriptomics Approaches to Understand Stylosanthes scabra, an Orphan Legume from the Brazilian Caatinga.</title>
        <authorList>
            <person name="Ferreira-Neto J.R.C."/>
            <person name="da Silva M.D."/>
            <person name="Binneck E."/>
            <person name="de Melo N.F."/>
            <person name="da Silva R.H."/>
            <person name="de Melo A.L.T.M."/>
            <person name="Pandolfi V."/>
            <person name="Bustamante F.O."/>
            <person name="Brasileiro-Vidal A.C."/>
            <person name="Benko-Iseppon A.M."/>
        </authorList>
    </citation>
    <scope>NUCLEOTIDE SEQUENCE [LARGE SCALE GENOMIC DNA]</scope>
    <source>
        <tissue evidence="2">Leaves</tissue>
    </source>
</reference>
<evidence type="ECO:0000313" key="2">
    <source>
        <dbReference type="EMBL" id="MED6207635.1"/>
    </source>
</evidence>